<feature type="DNA-binding region" description="OmpR/PhoB-type" evidence="2">
    <location>
        <begin position="109"/>
        <end position="207"/>
    </location>
</feature>
<protein>
    <recommendedName>
        <fullName evidence="4">OmpR/PhoB-type domain-containing protein</fullName>
    </recommendedName>
</protein>
<evidence type="ECO:0000313" key="5">
    <source>
        <dbReference type="EMBL" id="OGK18875.1"/>
    </source>
</evidence>
<evidence type="ECO:0000313" key="6">
    <source>
        <dbReference type="Proteomes" id="UP000176850"/>
    </source>
</evidence>
<feature type="domain" description="OmpR/PhoB-type" evidence="4">
    <location>
        <begin position="109"/>
        <end position="207"/>
    </location>
</feature>
<dbReference type="AlphaFoldDB" id="A0A1F7GJ42"/>
<dbReference type="InterPro" id="IPR001867">
    <property type="entry name" value="OmpR/PhoB-type_DNA-bd"/>
</dbReference>
<feature type="DNA-binding region" description="OmpR/PhoB-type" evidence="2">
    <location>
        <begin position="3"/>
        <end position="102"/>
    </location>
</feature>
<proteinExistence type="predicted"/>
<dbReference type="Pfam" id="PF00486">
    <property type="entry name" value="Trans_reg_C"/>
    <property type="match status" value="2"/>
</dbReference>
<dbReference type="Gene3D" id="1.10.10.10">
    <property type="entry name" value="Winged helix-like DNA-binding domain superfamily/Winged helix DNA-binding domain"/>
    <property type="match status" value="2"/>
</dbReference>
<evidence type="ECO:0000256" key="3">
    <source>
        <dbReference type="SAM" id="MobiDB-lite"/>
    </source>
</evidence>
<dbReference type="SMART" id="SM00862">
    <property type="entry name" value="Trans_reg_C"/>
    <property type="match status" value="2"/>
</dbReference>
<evidence type="ECO:0000256" key="2">
    <source>
        <dbReference type="PROSITE-ProRule" id="PRU01091"/>
    </source>
</evidence>
<comment type="caution">
    <text evidence="5">The sequence shown here is derived from an EMBL/GenBank/DDBJ whole genome shotgun (WGS) entry which is preliminary data.</text>
</comment>
<reference evidence="5 6" key="1">
    <citation type="journal article" date="2016" name="Nat. Commun.">
        <title>Thousands of microbial genomes shed light on interconnected biogeochemical processes in an aquifer system.</title>
        <authorList>
            <person name="Anantharaman K."/>
            <person name="Brown C.T."/>
            <person name="Hug L.A."/>
            <person name="Sharon I."/>
            <person name="Castelle C.J."/>
            <person name="Probst A.J."/>
            <person name="Thomas B.C."/>
            <person name="Singh A."/>
            <person name="Wilkins M.J."/>
            <person name="Karaoz U."/>
            <person name="Brodie E.L."/>
            <person name="Williams K.H."/>
            <person name="Hubbard S.S."/>
            <person name="Banfield J.F."/>
        </authorList>
    </citation>
    <scope>NUCLEOTIDE SEQUENCE [LARGE SCALE GENOMIC DNA]</scope>
</reference>
<dbReference type="GO" id="GO:0003677">
    <property type="term" value="F:DNA binding"/>
    <property type="evidence" value="ECO:0007669"/>
    <property type="project" value="UniProtKB-UniRule"/>
</dbReference>
<accession>A0A1F7GJ42</accession>
<dbReference type="Proteomes" id="UP000176850">
    <property type="component" value="Unassembled WGS sequence"/>
</dbReference>
<name>A0A1F7GJ42_9BACT</name>
<dbReference type="EMBL" id="MFZH01000023">
    <property type="protein sequence ID" value="OGK18875.1"/>
    <property type="molecule type" value="Genomic_DNA"/>
</dbReference>
<dbReference type="GO" id="GO:0006355">
    <property type="term" value="P:regulation of DNA-templated transcription"/>
    <property type="evidence" value="ECO:0007669"/>
    <property type="project" value="InterPro"/>
</dbReference>
<dbReference type="PROSITE" id="PS51755">
    <property type="entry name" value="OMPR_PHOB"/>
    <property type="match status" value="2"/>
</dbReference>
<evidence type="ECO:0000259" key="4">
    <source>
        <dbReference type="PROSITE" id="PS51755"/>
    </source>
</evidence>
<evidence type="ECO:0000256" key="1">
    <source>
        <dbReference type="ARBA" id="ARBA00023125"/>
    </source>
</evidence>
<dbReference type="GO" id="GO:0000160">
    <property type="term" value="P:phosphorelay signal transduction system"/>
    <property type="evidence" value="ECO:0007669"/>
    <property type="project" value="InterPro"/>
</dbReference>
<dbReference type="SUPFAM" id="SSF46894">
    <property type="entry name" value="C-terminal effector domain of the bipartite response regulators"/>
    <property type="match status" value="2"/>
</dbReference>
<sequence>MSGDIITVGQYRLDISTRNFTVGETTISLTPTEMNIVIHFLRHPNVYFLLSTVAEFIYGKGDRHFQEALRVHLFNVRLKITQSDPKIQFIDMHIQRGFMLKIPEIAASNEVIKTGVSTLDLHSGEYCDGARTAKLSKLQTTILETIMRSDSPISPEKLSEKVFYNSDEKAQNDLRVHIVTIRRKIEKDPKNPQRLRTKKREGYYFSGE</sequence>
<gene>
    <name evidence="5" type="ORF">A2799_02320</name>
</gene>
<keyword evidence="1 2" id="KW-0238">DNA-binding</keyword>
<feature type="domain" description="OmpR/PhoB-type" evidence="4">
    <location>
        <begin position="3"/>
        <end position="102"/>
    </location>
</feature>
<feature type="region of interest" description="Disordered" evidence="3">
    <location>
        <begin position="187"/>
        <end position="208"/>
    </location>
</feature>
<dbReference type="InterPro" id="IPR036388">
    <property type="entry name" value="WH-like_DNA-bd_sf"/>
</dbReference>
<dbReference type="InterPro" id="IPR016032">
    <property type="entry name" value="Sig_transdc_resp-reg_C-effctor"/>
</dbReference>
<organism evidence="5 6">
    <name type="scientific">Candidatus Roizmanbacteria bacterium RIFCSPHIGHO2_01_FULL_39_24</name>
    <dbReference type="NCBI Taxonomy" id="1802032"/>
    <lineage>
        <taxon>Bacteria</taxon>
        <taxon>Candidatus Roizmaniibacteriota</taxon>
    </lineage>
</organism>